<accession>A0A2T5FZV9</accession>
<dbReference type="Gene3D" id="1.20.120.1490">
    <property type="match status" value="1"/>
</dbReference>
<sequence>MSAMARTWLMIAAAFLAAFAGVLVGRGLLQDRPSPGVELHDLLHEKLDLNPAQHARLDMIERRFAVRKRVLELELRTSNAALADAIEAEHGYGPRVRAAVDRSHLAMGQLQKETLAHVFAMRQILLPDQAAIFDRAVVRALTDDGR</sequence>
<dbReference type="AlphaFoldDB" id="A0A2T5FZV9"/>
<organism evidence="1 2">
    <name type="scientific">Sphingomonas oleivorans</name>
    <dbReference type="NCBI Taxonomy" id="1735121"/>
    <lineage>
        <taxon>Bacteria</taxon>
        <taxon>Pseudomonadati</taxon>
        <taxon>Pseudomonadota</taxon>
        <taxon>Alphaproteobacteria</taxon>
        <taxon>Sphingomonadales</taxon>
        <taxon>Sphingomonadaceae</taxon>
        <taxon>Sphingomonas</taxon>
    </lineage>
</organism>
<name>A0A2T5FZV9_9SPHN</name>
<gene>
    <name evidence="1" type="ORF">CLG96_06745</name>
</gene>
<dbReference type="OrthoDB" id="7450844at2"/>
<dbReference type="Proteomes" id="UP000244162">
    <property type="component" value="Unassembled WGS sequence"/>
</dbReference>
<reference evidence="1 2" key="1">
    <citation type="submission" date="2017-09" db="EMBL/GenBank/DDBJ databases">
        <title>Sphingomonas panjinensis sp.nov., isolated from oil-contaminated soil.</title>
        <authorList>
            <person name="Wang L."/>
            <person name="Chen L."/>
        </authorList>
    </citation>
    <scope>NUCLEOTIDE SEQUENCE [LARGE SCALE GENOMIC DNA]</scope>
    <source>
        <strain evidence="1 2">FW-11</strain>
    </source>
</reference>
<dbReference type="Pfam" id="PF13801">
    <property type="entry name" value="Metal_resist"/>
    <property type="match status" value="1"/>
</dbReference>
<protein>
    <submittedName>
        <fullName evidence="1">Heavy metal resistance protein</fullName>
    </submittedName>
</protein>
<dbReference type="EMBL" id="NWBU01000005">
    <property type="protein sequence ID" value="PTQ12239.1"/>
    <property type="molecule type" value="Genomic_DNA"/>
</dbReference>
<comment type="caution">
    <text evidence="1">The sequence shown here is derived from an EMBL/GenBank/DDBJ whole genome shotgun (WGS) entry which is preliminary data.</text>
</comment>
<evidence type="ECO:0000313" key="2">
    <source>
        <dbReference type="Proteomes" id="UP000244162"/>
    </source>
</evidence>
<evidence type="ECO:0000313" key="1">
    <source>
        <dbReference type="EMBL" id="PTQ12239.1"/>
    </source>
</evidence>
<proteinExistence type="predicted"/>
<dbReference type="InterPro" id="IPR025961">
    <property type="entry name" value="Metal_resist"/>
</dbReference>
<dbReference type="RefSeq" id="WP_107967102.1">
    <property type="nucleotide sequence ID" value="NZ_NWBU01000005.1"/>
</dbReference>
<keyword evidence="2" id="KW-1185">Reference proteome</keyword>